<sequence length="116" mass="12395">MLHNLRHALHKVNDLRHAPHAPTPTIPTPTMVEQAARDLECARIASLGGGVYDYNQEAGSSRVAPPLAAPPSSSLWGRAQVQPAIAVPGYDFAVAEDEITSAQIYDDIPMVVKTTA</sequence>
<name>A0A0C9YJY8_9AGAM</name>
<dbReference type="EMBL" id="KN833953">
    <property type="protein sequence ID" value="KIK14139.1"/>
    <property type="molecule type" value="Genomic_DNA"/>
</dbReference>
<proteinExistence type="predicted"/>
<dbReference type="OrthoDB" id="2693342at2759"/>
<evidence type="ECO:0000313" key="1">
    <source>
        <dbReference type="EMBL" id="KIK14139.1"/>
    </source>
</evidence>
<reference evidence="1 2" key="1">
    <citation type="submission" date="2014-04" db="EMBL/GenBank/DDBJ databases">
        <authorList>
            <consortium name="DOE Joint Genome Institute"/>
            <person name="Kuo A."/>
            <person name="Kohler A."/>
            <person name="Costa M.D."/>
            <person name="Nagy L.G."/>
            <person name="Floudas D."/>
            <person name="Copeland A."/>
            <person name="Barry K.W."/>
            <person name="Cichocki N."/>
            <person name="Veneault-Fourrey C."/>
            <person name="LaButti K."/>
            <person name="Lindquist E.A."/>
            <person name="Lipzen A."/>
            <person name="Lundell T."/>
            <person name="Morin E."/>
            <person name="Murat C."/>
            <person name="Sun H."/>
            <person name="Tunlid A."/>
            <person name="Henrissat B."/>
            <person name="Grigoriev I.V."/>
            <person name="Hibbett D.S."/>
            <person name="Martin F."/>
            <person name="Nordberg H.P."/>
            <person name="Cantor M.N."/>
            <person name="Hua S.X."/>
        </authorList>
    </citation>
    <scope>NUCLEOTIDE SEQUENCE [LARGE SCALE GENOMIC DNA]</scope>
    <source>
        <strain evidence="1 2">441</strain>
    </source>
</reference>
<accession>A0A0C9YJY8</accession>
<reference evidence="2" key="2">
    <citation type="submission" date="2015-01" db="EMBL/GenBank/DDBJ databases">
        <title>Evolutionary Origins and Diversification of the Mycorrhizal Mutualists.</title>
        <authorList>
            <consortium name="DOE Joint Genome Institute"/>
            <consortium name="Mycorrhizal Genomics Consortium"/>
            <person name="Kohler A."/>
            <person name="Kuo A."/>
            <person name="Nagy L.G."/>
            <person name="Floudas D."/>
            <person name="Copeland A."/>
            <person name="Barry K.W."/>
            <person name="Cichocki N."/>
            <person name="Veneault-Fourrey C."/>
            <person name="LaButti K."/>
            <person name="Lindquist E.A."/>
            <person name="Lipzen A."/>
            <person name="Lundell T."/>
            <person name="Morin E."/>
            <person name="Murat C."/>
            <person name="Riley R."/>
            <person name="Ohm R."/>
            <person name="Sun H."/>
            <person name="Tunlid A."/>
            <person name="Henrissat B."/>
            <person name="Grigoriev I.V."/>
            <person name="Hibbett D.S."/>
            <person name="Martin F."/>
        </authorList>
    </citation>
    <scope>NUCLEOTIDE SEQUENCE [LARGE SCALE GENOMIC DNA]</scope>
    <source>
        <strain evidence="2">441</strain>
    </source>
</reference>
<keyword evidence="2" id="KW-1185">Reference proteome</keyword>
<evidence type="ECO:0000313" key="2">
    <source>
        <dbReference type="Proteomes" id="UP000054018"/>
    </source>
</evidence>
<protein>
    <submittedName>
        <fullName evidence="1">Uncharacterized protein</fullName>
    </submittedName>
</protein>
<dbReference type="AlphaFoldDB" id="A0A0C9YJY8"/>
<dbReference type="Proteomes" id="UP000054018">
    <property type="component" value="Unassembled WGS sequence"/>
</dbReference>
<dbReference type="HOGENOM" id="CLU_2097773_0_0_1"/>
<gene>
    <name evidence="1" type="ORF">PISMIDRAFT_17508</name>
</gene>
<organism evidence="1 2">
    <name type="scientific">Pisolithus microcarpus 441</name>
    <dbReference type="NCBI Taxonomy" id="765257"/>
    <lineage>
        <taxon>Eukaryota</taxon>
        <taxon>Fungi</taxon>
        <taxon>Dikarya</taxon>
        <taxon>Basidiomycota</taxon>
        <taxon>Agaricomycotina</taxon>
        <taxon>Agaricomycetes</taxon>
        <taxon>Agaricomycetidae</taxon>
        <taxon>Boletales</taxon>
        <taxon>Sclerodermatineae</taxon>
        <taxon>Pisolithaceae</taxon>
        <taxon>Pisolithus</taxon>
    </lineage>
</organism>